<reference evidence="3 4" key="1">
    <citation type="submission" date="2020-08" db="EMBL/GenBank/DDBJ databases">
        <title>Genomic Encyclopedia of Type Strains, Phase IV (KMG-IV): sequencing the most valuable type-strain genomes for metagenomic binning, comparative biology and taxonomic classification.</title>
        <authorList>
            <person name="Goeker M."/>
        </authorList>
    </citation>
    <scope>NUCLEOTIDE SEQUENCE [LARGE SCALE GENOMIC DNA]</scope>
    <source>
        <strain evidence="3 4">DSM 26287</strain>
    </source>
</reference>
<dbReference type="Pfam" id="PF13688">
    <property type="entry name" value="Reprolysin_5"/>
    <property type="match status" value="1"/>
</dbReference>
<dbReference type="GO" id="GO:0008237">
    <property type="term" value="F:metallopeptidase activity"/>
    <property type="evidence" value="ECO:0007669"/>
    <property type="project" value="InterPro"/>
</dbReference>
<comment type="caution">
    <text evidence="3">The sequence shown here is derived from an EMBL/GenBank/DDBJ whole genome shotgun (WGS) entry which is preliminary data.</text>
</comment>
<gene>
    <name evidence="3" type="ORF">HNQ55_002754</name>
</gene>
<evidence type="ECO:0000313" key="3">
    <source>
        <dbReference type="EMBL" id="MBB6544225.1"/>
    </source>
</evidence>
<dbReference type="RefSeq" id="WP_184425150.1">
    <property type="nucleotide sequence ID" value="NZ_AP027362.1"/>
</dbReference>
<dbReference type="Pfam" id="PF04151">
    <property type="entry name" value="PPC"/>
    <property type="match status" value="1"/>
</dbReference>
<evidence type="ECO:0000313" key="4">
    <source>
        <dbReference type="Proteomes" id="UP000537141"/>
    </source>
</evidence>
<dbReference type="InterPro" id="IPR007280">
    <property type="entry name" value="Peptidase_C_arc/bac"/>
</dbReference>
<dbReference type="Gene3D" id="3.40.390.10">
    <property type="entry name" value="Collagenase (Catalytic Domain)"/>
    <property type="match status" value="1"/>
</dbReference>
<organism evidence="3 4">
    <name type="scientific">Thalassotalea piscium</name>
    <dbReference type="NCBI Taxonomy" id="1230533"/>
    <lineage>
        <taxon>Bacteria</taxon>
        <taxon>Pseudomonadati</taxon>
        <taxon>Pseudomonadota</taxon>
        <taxon>Gammaproteobacteria</taxon>
        <taxon>Alteromonadales</taxon>
        <taxon>Colwelliaceae</taxon>
        <taxon>Thalassotalea</taxon>
    </lineage>
</organism>
<feature type="chain" id="PRO_5030557805" description="Peptidase C-terminal archaeal/bacterial domain-containing protein" evidence="1">
    <location>
        <begin position="19"/>
        <end position="645"/>
    </location>
</feature>
<proteinExistence type="predicted"/>
<dbReference type="InterPro" id="IPR024079">
    <property type="entry name" value="MetalloPept_cat_dom_sf"/>
</dbReference>
<accession>A0A7X0NIV5</accession>
<protein>
    <recommendedName>
        <fullName evidence="2">Peptidase C-terminal archaeal/bacterial domain-containing protein</fullName>
    </recommendedName>
</protein>
<keyword evidence="1" id="KW-0732">Signal</keyword>
<evidence type="ECO:0000259" key="2">
    <source>
        <dbReference type="Pfam" id="PF04151"/>
    </source>
</evidence>
<evidence type="ECO:0000256" key="1">
    <source>
        <dbReference type="SAM" id="SignalP"/>
    </source>
</evidence>
<dbReference type="Proteomes" id="UP000537141">
    <property type="component" value="Unassembled WGS sequence"/>
</dbReference>
<dbReference type="AlphaFoldDB" id="A0A7X0NIV5"/>
<dbReference type="Gene3D" id="2.60.120.380">
    <property type="match status" value="2"/>
</dbReference>
<name>A0A7X0NIV5_9GAMM</name>
<keyword evidence="4" id="KW-1185">Reference proteome</keyword>
<dbReference type="EMBL" id="JACHHU010000026">
    <property type="protein sequence ID" value="MBB6544225.1"/>
    <property type="molecule type" value="Genomic_DNA"/>
</dbReference>
<feature type="domain" description="Peptidase C-terminal archaeal/bacterial" evidence="2">
    <location>
        <begin position="457"/>
        <end position="522"/>
    </location>
</feature>
<feature type="signal peptide" evidence="1">
    <location>
        <begin position="1"/>
        <end position="18"/>
    </location>
</feature>
<sequence>MKLALFCCSLIFMGAAQGQDKPLFEALEDQNHKAQTLSAMSKAQDLHTHAAIKVRINKDVMSDHYNKFKHKNKRIDQLRNDRAELQIVLPDGSLRSVVVNRFKENTNNGYSFFGHIEGQPTQKVALNVVNNQAYAGTVLLDDISYKIIPESDGISIIEPILGEEHQCGGGKVDHELERQIESQVTPAIDLQISNEVANNTANSQVDVMLLYTGAARVGAGGTSYMQALAQQSIDQMNLSLENSEVNAWVNLVYANEISYQETGNGSTDLNWVTSNAYVGQLRNTYGADLVGMIIENPGNLCGLGWYMSTPSTNFASRGFQVTRRNCVGGWTISHEFGHNMGLQHDERNAGGTPGPYQYNYGHLLANNTHTIMAYGSSCNWCPAINNFSNPNVYYNGYATGSAYHNNARRLNDTRAYVANFRQGEDTTPPTPPRETIELNKGESVTLSSLGRNISQQYRINVPSNVNNLKVTTNGGSGDVDVFVHFGSEASSRQYDCQSQGSSNTESCTISNPQQGTYYITVAAIVNSNNINVLADYNVETNNYKYLGRKYISQGHYVTLPDNYYGYYYAKAGTHQAQLSVSATGQTDFDLYLQRWNGYQWTYVASSKTPQNNESINYTGSAGYYRWYIYSYSGNGNATLRYNIPE</sequence>
<dbReference type="SUPFAM" id="SSF55486">
    <property type="entry name" value="Metalloproteases ('zincins'), catalytic domain"/>
    <property type="match status" value="1"/>
</dbReference>